<dbReference type="Proteomes" id="UP001361239">
    <property type="component" value="Unassembled WGS sequence"/>
</dbReference>
<feature type="domain" description="Phytase-like" evidence="1">
    <location>
        <begin position="67"/>
        <end position="309"/>
    </location>
</feature>
<accession>A0ABU8RVY8</accession>
<protein>
    <submittedName>
        <fullName evidence="2">Esterase-like activity of phytase family protein</fullName>
    </submittedName>
</protein>
<evidence type="ECO:0000313" key="2">
    <source>
        <dbReference type="EMBL" id="MEJ5977169.1"/>
    </source>
</evidence>
<dbReference type="RefSeq" id="WP_339587117.1">
    <property type="nucleotide sequence ID" value="NZ_JBBHJZ010000002.1"/>
</dbReference>
<comment type="caution">
    <text evidence="2">The sequence shown here is derived from an EMBL/GenBank/DDBJ whole genome shotgun (WGS) entry which is preliminary data.</text>
</comment>
<gene>
    <name evidence="2" type="ORF">WG901_11020</name>
</gene>
<proteinExistence type="predicted"/>
<evidence type="ECO:0000259" key="1">
    <source>
        <dbReference type="Pfam" id="PF13449"/>
    </source>
</evidence>
<keyword evidence="3" id="KW-1185">Reference proteome</keyword>
<dbReference type="InterPro" id="IPR014567">
    <property type="entry name" value="UCP031900"/>
</dbReference>
<dbReference type="EMBL" id="JBBHJZ010000002">
    <property type="protein sequence ID" value="MEJ5977169.1"/>
    <property type="molecule type" value="Genomic_DNA"/>
</dbReference>
<dbReference type="InterPro" id="IPR027372">
    <property type="entry name" value="Phytase-like_dom"/>
</dbReference>
<dbReference type="PIRSF" id="PIRSF031900">
    <property type="entry name" value="UCP031900"/>
    <property type="match status" value="1"/>
</dbReference>
<dbReference type="Pfam" id="PF13449">
    <property type="entry name" value="Phytase-like"/>
    <property type="match status" value="1"/>
</dbReference>
<sequence length="342" mass="37836">MRRAVLALLLFVGLVPGTFLLERGEPWNDAFSLHFEPLKLPPRAERAASLGPFDLVGAWAMQSPYSGFGGYSALVPLPGERLMAISDSGRVLTFSPPGAPQLAPERGTVLPEARRRKFDVDVEAATRDPATGTIWLAREYLNAISRHDPQFHTMVNQQPPAMRQWGDNSGPEALTRLADGRFLVLCEGFTGTFEWREHAALLFPGDPVKGVAPLRFTFDGSTGYSPTDMAQLPDGRVLILMRRLAWPLPLRFAGRILIADPATIRPGAVWRTREVAKLEAPLPVDNFEGLAIVPRADGKVTVWLISDKNAAATQRTLLWKLVLDPARLPPMRKRQARKKARD</sequence>
<organism evidence="2 3">
    <name type="scientific">Novosphingobium anseongense</name>
    <dbReference type="NCBI Taxonomy" id="3133436"/>
    <lineage>
        <taxon>Bacteria</taxon>
        <taxon>Pseudomonadati</taxon>
        <taxon>Pseudomonadota</taxon>
        <taxon>Alphaproteobacteria</taxon>
        <taxon>Sphingomonadales</taxon>
        <taxon>Sphingomonadaceae</taxon>
        <taxon>Novosphingobium</taxon>
    </lineage>
</organism>
<name>A0ABU8RVY8_9SPHN</name>
<evidence type="ECO:0000313" key="3">
    <source>
        <dbReference type="Proteomes" id="UP001361239"/>
    </source>
</evidence>
<reference evidence="2 3" key="1">
    <citation type="submission" date="2024-03" db="EMBL/GenBank/DDBJ databases">
        <authorList>
            <person name="Jo J.-H."/>
        </authorList>
    </citation>
    <scope>NUCLEOTIDE SEQUENCE [LARGE SCALE GENOMIC DNA]</scope>
    <source>
        <strain evidence="2 3">PS1R-30</strain>
    </source>
</reference>
<dbReference type="SUPFAM" id="SSF101898">
    <property type="entry name" value="NHL repeat"/>
    <property type="match status" value="1"/>
</dbReference>